<protein>
    <submittedName>
        <fullName evidence="2">Uncharacterized protein</fullName>
    </submittedName>
</protein>
<dbReference type="PANTHER" id="PTHR37015">
    <property type="entry name" value="REVERSE TRANSCRIPTASE DOMAIN-CONTAINING PROTEIN"/>
    <property type="match status" value="1"/>
</dbReference>
<dbReference type="Proteomes" id="UP000254866">
    <property type="component" value="Unassembled WGS sequence"/>
</dbReference>
<dbReference type="RefSeq" id="XP_031867343.1">
    <property type="nucleotide sequence ID" value="XM_032016112.1"/>
</dbReference>
<name>A0A370TGN9_9HELO</name>
<dbReference type="AlphaFoldDB" id="A0A370TGN9"/>
<sequence>MASSDILSQALSSITSIKLEELSIQRSTFENAKAELLKAVDAEANQTEKVRMLVDRIESFPSISKVKLGDNAPISLNNIKKFLKQARYDPSVSMELQKSWQIKLQEALDGHSRRYEYASLYGNLVSEWLSASEDGAGSSAGKSTVEEVGRNEMHEQRRTWEDYVFKAHETDSSAVDSYLKAFCRVMTEFANLMGLKFNKEKTGSVKITRKGEKLDKVAAGLPKGDVRWGLLKLDLVTGRFVIDQDSVDEHIEELQLQLRACKSVIEWIQVWNLYGVRYFTTNFGRLANCFGQVHVEMILETFTRIQSQLFASTGGSVTSTLKKMIADRFGVKDIPEGYLYFPMSMGGLDLKSPFVGLNLIHDTVARNPDTYMDDYFTNEESEYRKAKMLFDNGTIPGLSVALRYSVDRKPFMSFEEYTRYREQTSRNLRETYVALTAKPETKNVDQTSDVSSLISSSDWKSLQPSQQWIIQLYAADMISRFGELNVVEKGMLPTGMVSAFRESRFKW</sequence>
<dbReference type="GeneID" id="43600338"/>
<gene>
    <name evidence="2" type="ORF">BP5553_07489</name>
</gene>
<organism evidence="2 3">
    <name type="scientific">Venustampulla echinocandica</name>
    <dbReference type="NCBI Taxonomy" id="2656787"/>
    <lineage>
        <taxon>Eukaryota</taxon>
        <taxon>Fungi</taxon>
        <taxon>Dikarya</taxon>
        <taxon>Ascomycota</taxon>
        <taxon>Pezizomycotina</taxon>
        <taxon>Leotiomycetes</taxon>
        <taxon>Helotiales</taxon>
        <taxon>Pleuroascaceae</taxon>
        <taxon>Venustampulla</taxon>
    </lineage>
</organism>
<feature type="region of interest" description="Disordered" evidence="1">
    <location>
        <begin position="133"/>
        <end position="152"/>
    </location>
</feature>
<evidence type="ECO:0000313" key="2">
    <source>
        <dbReference type="EMBL" id="RDL34361.1"/>
    </source>
</evidence>
<comment type="caution">
    <text evidence="2">The sequence shown here is derived from an EMBL/GenBank/DDBJ whole genome shotgun (WGS) entry which is preliminary data.</text>
</comment>
<evidence type="ECO:0000256" key="1">
    <source>
        <dbReference type="SAM" id="MobiDB-lite"/>
    </source>
</evidence>
<dbReference type="PANTHER" id="PTHR37015:SF2">
    <property type="entry name" value="REVERSE TRANSCRIPTASE DOMAIN-CONTAINING PROTEIN"/>
    <property type="match status" value="1"/>
</dbReference>
<feature type="compositionally biased region" description="Low complexity" evidence="1">
    <location>
        <begin position="133"/>
        <end position="143"/>
    </location>
</feature>
<keyword evidence="3" id="KW-1185">Reference proteome</keyword>
<accession>A0A370TGN9</accession>
<dbReference type="OrthoDB" id="74545at2759"/>
<proteinExistence type="predicted"/>
<dbReference type="EMBL" id="NPIC01000007">
    <property type="protein sequence ID" value="RDL34361.1"/>
    <property type="molecule type" value="Genomic_DNA"/>
</dbReference>
<reference evidence="2 3" key="1">
    <citation type="journal article" date="2018" name="IMA Fungus">
        <title>IMA Genome-F 9: Draft genome sequence of Annulohypoxylon stygium, Aspergillus mulundensis, Berkeleyomyces basicola (syn. Thielaviopsis basicola), Ceratocystis smalleyi, two Cercospora beticola strains, Coleophoma cylindrospora, Fusarium fracticaudum, Phialophora cf. hyalina, and Morchella septimelata.</title>
        <authorList>
            <person name="Wingfield B.D."/>
            <person name="Bills G.F."/>
            <person name="Dong Y."/>
            <person name="Huang W."/>
            <person name="Nel W.J."/>
            <person name="Swalarsk-Parry B.S."/>
            <person name="Vaghefi N."/>
            <person name="Wilken P.M."/>
            <person name="An Z."/>
            <person name="de Beer Z.W."/>
            <person name="De Vos L."/>
            <person name="Chen L."/>
            <person name="Duong T.A."/>
            <person name="Gao Y."/>
            <person name="Hammerbacher A."/>
            <person name="Kikkert J.R."/>
            <person name="Li Y."/>
            <person name="Li H."/>
            <person name="Li K."/>
            <person name="Li Q."/>
            <person name="Liu X."/>
            <person name="Ma X."/>
            <person name="Naidoo K."/>
            <person name="Pethybridge S.J."/>
            <person name="Sun J."/>
            <person name="Steenkamp E.T."/>
            <person name="van der Nest M.A."/>
            <person name="van Wyk S."/>
            <person name="Wingfield M.J."/>
            <person name="Xiong C."/>
            <person name="Yue Q."/>
            <person name="Zhang X."/>
        </authorList>
    </citation>
    <scope>NUCLEOTIDE SEQUENCE [LARGE SCALE GENOMIC DNA]</scope>
    <source>
        <strain evidence="2 3">BP 5553</strain>
    </source>
</reference>
<dbReference type="STRING" id="2656787.A0A370TGN9"/>
<evidence type="ECO:0000313" key="3">
    <source>
        <dbReference type="Proteomes" id="UP000254866"/>
    </source>
</evidence>